<dbReference type="Gene3D" id="3.30.450.40">
    <property type="match status" value="2"/>
</dbReference>
<keyword evidence="1" id="KW-1133">Transmembrane helix</keyword>
<dbReference type="SMART" id="SM00471">
    <property type="entry name" value="HDc"/>
    <property type="match status" value="1"/>
</dbReference>
<dbReference type="PROSITE" id="PS50113">
    <property type="entry name" value="PAC"/>
    <property type="match status" value="3"/>
</dbReference>
<evidence type="ECO:0000313" key="5">
    <source>
        <dbReference type="EMBL" id="HCE17231.1"/>
    </source>
</evidence>
<dbReference type="CDD" id="cd00130">
    <property type="entry name" value="PAS"/>
    <property type="match status" value="3"/>
</dbReference>
<dbReference type="SMART" id="SM00091">
    <property type="entry name" value="PAS"/>
    <property type="match status" value="3"/>
</dbReference>
<evidence type="ECO:0000259" key="4">
    <source>
        <dbReference type="PROSITE" id="PS51832"/>
    </source>
</evidence>
<comment type="caution">
    <text evidence="5">The sequence shown here is derived from an EMBL/GenBank/DDBJ whole genome shotgun (WGS) entry which is preliminary data.</text>
</comment>
<dbReference type="SUPFAM" id="SSF55781">
    <property type="entry name" value="GAF domain-like"/>
    <property type="match status" value="2"/>
</dbReference>
<dbReference type="SUPFAM" id="SSF55785">
    <property type="entry name" value="PYP-like sensor domain (PAS domain)"/>
    <property type="match status" value="3"/>
</dbReference>
<dbReference type="InterPro" id="IPR003607">
    <property type="entry name" value="HD/PDEase_dom"/>
</dbReference>
<dbReference type="InterPro" id="IPR035965">
    <property type="entry name" value="PAS-like_dom_sf"/>
</dbReference>
<name>A0A3D1JF60_9CHLR</name>
<dbReference type="Pfam" id="PF01590">
    <property type="entry name" value="GAF"/>
    <property type="match status" value="1"/>
</dbReference>
<dbReference type="OrthoDB" id="9804863at2"/>
<dbReference type="AlphaFoldDB" id="A0A3D1JF60"/>
<dbReference type="SMART" id="SM00065">
    <property type="entry name" value="GAF"/>
    <property type="match status" value="2"/>
</dbReference>
<dbReference type="PANTHER" id="PTHR45228">
    <property type="entry name" value="CYCLIC DI-GMP PHOSPHODIESTERASE TM_0186-RELATED"/>
    <property type="match status" value="1"/>
</dbReference>
<dbReference type="InterPro" id="IPR037522">
    <property type="entry name" value="HD_GYP_dom"/>
</dbReference>
<feature type="domain" description="PAC" evidence="3">
    <location>
        <begin position="665"/>
        <end position="716"/>
    </location>
</feature>
<dbReference type="PROSITE" id="PS50112">
    <property type="entry name" value="PAS"/>
    <property type="match status" value="2"/>
</dbReference>
<feature type="domain" description="PAS" evidence="2">
    <location>
        <begin position="463"/>
        <end position="535"/>
    </location>
</feature>
<dbReference type="EMBL" id="DPBP01000022">
    <property type="protein sequence ID" value="HCE17231.1"/>
    <property type="molecule type" value="Genomic_DNA"/>
</dbReference>
<organism evidence="5 6">
    <name type="scientific">Anaerolinea thermolimosa</name>
    <dbReference type="NCBI Taxonomy" id="229919"/>
    <lineage>
        <taxon>Bacteria</taxon>
        <taxon>Bacillati</taxon>
        <taxon>Chloroflexota</taxon>
        <taxon>Anaerolineae</taxon>
        <taxon>Anaerolineales</taxon>
        <taxon>Anaerolineaceae</taxon>
        <taxon>Anaerolinea</taxon>
    </lineage>
</organism>
<feature type="domain" description="HD-GYP" evidence="4">
    <location>
        <begin position="1047"/>
        <end position="1240"/>
    </location>
</feature>
<gene>
    <name evidence="5" type="ORF">DEQ80_05175</name>
</gene>
<feature type="transmembrane region" description="Helical" evidence="1">
    <location>
        <begin position="6"/>
        <end position="24"/>
    </location>
</feature>
<dbReference type="NCBIfam" id="TIGR00229">
    <property type="entry name" value="sensory_box"/>
    <property type="match status" value="3"/>
</dbReference>
<dbReference type="Pfam" id="PF13185">
    <property type="entry name" value="GAF_2"/>
    <property type="match status" value="1"/>
</dbReference>
<dbReference type="InterPro" id="IPR013656">
    <property type="entry name" value="PAS_4"/>
</dbReference>
<dbReference type="PROSITE" id="PS51832">
    <property type="entry name" value="HD_GYP"/>
    <property type="match status" value="1"/>
</dbReference>
<keyword evidence="1" id="KW-0812">Transmembrane</keyword>
<dbReference type="Pfam" id="PF08448">
    <property type="entry name" value="PAS_4"/>
    <property type="match status" value="1"/>
</dbReference>
<dbReference type="InterPro" id="IPR001610">
    <property type="entry name" value="PAC"/>
</dbReference>
<accession>A0A3D1JF60</accession>
<dbReference type="CDD" id="cd00077">
    <property type="entry name" value="HDc"/>
    <property type="match status" value="1"/>
</dbReference>
<reference evidence="5 6" key="1">
    <citation type="journal article" date="2018" name="Nat. Biotechnol.">
        <title>A standardized bacterial taxonomy based on genome phylogeny substantially revises the tree of life.</title>
        <authorList>
            <person name="Parks D.H."/>
            <person name="Chuvochina M."/>
            <person name="Waite D.W."/>
            <person name="Rinke C."/>
            <person name="Skarshewski A."/>
            <person name="Chaumeil P.A."/>
            <person name="Hugenholtz P."/>
        </authorList>
    </citation>
    <scope>NUCLEOTIDE SEQUENCE [LARGE SCALE GENOMIC DNA]</scope>
    <source>
        <strain evidence="5">UBA8781</strain>
    </source>
</reference>
<feature type="domain" description="PAC" evidence="3">
    <location>
        <begin position="416"/>
        <end position="469"/>
    </location>
</feature>
<dbReference type="InterPro" id="IPR052020">
    <property type="entry name" value="Cyclic_di-GMP/3'3'-cGAMP_PDE"/>
</dbReference>
<dbReference type="InterPro" id="IPR003018">
    <property type="entry name" value="GAF"/>
</dbReference>
<dbReference type="RefSeq" id="WP_062193265.1">
    <property type="nucleotide sequence ID" value="NZ_DF967965.1"/>
</dbReference>
<dbReference type="Gene3D" id="1.10.3210.10">
    <property type="entry name" value="Hypothetical protein af1432"/>
    <property type="match status" value="1"/>
</dbReference>
<dbReference type="Pfam" id="PF08447">
    <property type="entry name" value="PAS_3"/>
    <property type="match status" value="2"/>
</dbReference>
<evidence type="ECO:0000259" key="2">
    <source>
        <dbReference type="PROSITE" id="PS50112"/>
    </source>
</evidence>
<dbReference type="SMART" id="SM00086">
    <property type="entry name" value="PAC"/>
    <property type="match status" value="3"/>
</dbReference>
<proteinExistence type="predicted"/>
<keyword evidence="1" id="KW-0472">Membrane</keyword>
<dbReference type="Proteomes" id="UP000264141">
    <property type="component" value="Unassembled WGS sequence"/>
</dbReference>
<dbReference type="InterPro" id="IPR007892">
    <property type="entry name" value="CHASE4"/>
</dbReference>
<dbReference type="Pfam" id="PF13487">
    <property type="entry name" value="HD_5"/>
    <property type="match status" value="1"/>
</dbReference>
<feature type="domain" description="PAC" evidence="3">
    <location>
        <begin position="539"/>
        <end position="589"/>
    </location>
</feature>
<protein>
    <submittedName>
        <fullName evidence="5">PAS domain S-box protein</fullName>
    </submittedName>
</protein>
<feature type="transmembrane region" description="Helical" evidence="1">
    <location>
        <begin position="254"/>
        <end position="276"/>
    </location>
</feature>
<dbReference type="SUPFAM" id="SSF109604">
    <property type="entry name" value="HD-domain/PDEase-like"/>
    <property type="match status" value="1"/>
</dbReference>
<sequence length="1240" mass="139859">MRIIHRLLIMLGVLGLLFLAAFYIQDKNQHTQIALFYQDQKEKLSRLFSQVISLESSALEGSVFNLTYWDELIDFTRGKNPSFATQVLDHAIGTGGIDFLWVFDQNTQKVYFNSLYGPSPYVNLPFEPEDLPDLFANSPFIHFHFMLPGGLLVEVRGATLHPSNDSAHQTPAQGYVFAGQLWGDSRLAHLSELTGSKVEVIDRTQLPPQSNDPFDPIVVAEPLPSLSGEPIGFVQGTFQNQFAAGYRQVRQRDLTFYILFAGLFLGLLVGGLTLWVTSPLRLLSASLERNSREPLKPLLNNRTEFGYIARQIDLSFDQQELMAIALRRHEATEKALRESEERYRIVTELISDAAFALHITPDGKIHLDWGIEGLSRLTGYQGEAFSELDSIRSLILPEDLPQLDARLDQLRAGQPLAIELRILHADGQIRWVRLHLYPVLAPSSKTLEHIFGAAQDITARKNAQAAYRELVENSPLGLAIFQEGVIRFSNTALQQFSGYSAEEILSFTPSQVMQLIHPGDRVGIEEAIQRAFQSTKPRHAMELRIRARDGGWHWFEVMAAPIDYQGKPALQIAFNDISGRKKAEHALMQQQEYASAILNTVDTLVMVCDRHGFILHINPAGLRILHLNEPEVLGKSLWEVFSIPIDSPLAEKHFRELIETRSPVRNLDLWLRHPDGRVWLSWSQSYLLDDDGDVMAVVGTANDINERKLRERQREAITAIASAVRASSTRRDVANLTLKAVNDFMQVESIAVGFPDPQAQYIYLEYVAGSLQDRLLNQKLPMENSISGEVFRTGKPYLTNNLKAERDFYTKDLLGALNAAAWVPMMADGNVLGIILVSSSHPIDVDEFNALLPIADMAASAIHRAMLAEQMQQRLQHLTALRTINVSISSSFDLRVTLNVLVNQIHTQLGVDAVCVLLLEPNTRLLRYVAGTGFRSRAVEELRFWLGEGQAGRVALERRGQQIYDPSGIQSYFINREWLALEDFVAYHAVPLVVKGEIKGVLETFHRPPFTHQSDFMQLLEALALETAIAIDKAELLEMLQRSNQDLIIAYDKTIEGWAHALELRDQDTEGHTRRVAEWTTRLAQACGITGAQLMHIRRGAFLHDLGKIGVPDEILRKDGSLSPEEWEIMRQHPRLAYEMLSSIEFLRPALEIPYCHHEHWDGSGYPRGLAGDEIPLSARIFSVIDVWDALRHDRPYRKAWTEAETVAYLKEQAGKVLDPEIVRIFLELRALITRPAPEG</sequence>
<dbReference type="InterPro" id="IPR029016">
    <property type="entry name" value="GAF-like_dom_sf"/>
</dbReference>
<dbReference type="Pfam" id="PF05228">
    <property type="entry name" value="CHASE4"/>
    <property type="match status" value="1"/>
</dbReference>
<evidence type="ECO:0000259" key="3">
    <source>
        <dbReference type="PROSITE" id="PS50113"/>
    </source>
</evidence>
<feature type="domain" description="PAS" evidence="2">
    <location>
        <begin position="590"/>
        <end position="661"/>
    </location>
</feature>
<dbReference type="Gene3D" id="3.30.450.20">
    <property type="entry name" value="PAS domain"/>
    <property type="match status" value="3"/>
</dbReference>
<dbReference type="STRING" id="229919.GCA_001050195_02099"/>
<dbReference type="PANTHER" id="PTHR45228:SF1">
    <property type="entry name" value="CYCLIC DI-GMP PHOSPHODIESTERASE TM_0186"/>
    <property type="match status" value="1"/>
</dbReference>
<dbReference type="InterPro" id="IPR013655">
    <property type="entry name" value="PAS_fold_3"/>
</dbReference>
<dbReference type="InterPro" id="IPR000700">
    <property type="entry name" value="PAS-assoc_C"/>
</dbReference>
<dbReference type="InterPro" id="IPR000014">
    <property type="entry name" value="PAS"/>
</dbReference>
<evidence type="ECO:0000256" key="1">
    <source>
        <dbReference type="SAM" id="Phobius"/>
    </source>
</evidence>
<evidence type="ECO:0000313" key="6">
    <source>
        <dbReference type="Proteomes" id="UP000264141"/>
    </source>
</evidence>